<evidence type="ECO:0000256" key="2">
    <source>
        <dbReference type="SAM" id="SignalP"/>
    </source>
</evidence>
<protein>
    <recommendedName>
        <fullName evidence="5">Ion channel protein Tsx</fullName>
    </recommendedName>
</protein>
<accession>A0A9X2BG82</accession>
<dbReference type="InterPro" id="IPR018013">
    <property type="entry name" value="Channel_Tsx-like"/>
</dbReference>
<comment type="similarity">
    <text evidence="1">Belongs to the nucleoside-specific channel-forming outer membrane porin (Tsx) (TC 1.B.10) family.</text>
</comment>
<dbReference type="AlphaFoldDB" id="A0A9X2BG82"/>
<keyword evidence="4" id="KW-1185">Reference proteome</keyword>
<name>A0A9X2BG82_9VIBR</name>
<gene>
    <name evidence="3" type="ORF">KP803_04600</name>
</gene>
<dbReference type="InterPro" id="IPR036777">
    <property type="entry name" value="Channel_Tsx-like_sf"/>
</dbReference>
<proteinExistence type="inferred from homology"/>
<dbReference type="Proteomes" id="UP001139559">
    <property type="component" value="Unassembled WGS sequence"/>
</dbReference>
<dbReference type="RefSeq" id="WP_248007655.1">
    <property type="nucleotide sequence ID" value="NZ_JAJHVV010000002.1"/>
</dbReference>
<evidence type="ECO:0000256" key="1">
    <source>
        <dbReference type="ARBA" id="ARBA00008728"/>
    </source>
</evidence>
<dbReference type="SUPFAM" id="SSF111364">
    <property type="entry name" value="Tsx-like channel"/>
    <property type="match status" value="1"/>
</dbReference>
<dbReference type="Pfam" id="PF03502">
    <property type="entry name" value="Channel_Tsx"/>
    <property type="match status" value="1"/>
</dbReference>
<keyword evidence="2" id="KW-0732">Signal</keyword>
<sequence length="238" mass="26664">MKKTLLSLSVLAAAVVAPAHAEKLYDFGSLSLNHIEWFDANPHHDELKFIEVEYGAGYTWGSHYGFIDLEKNQDGDNSISVKQNVAINLGDSDFAAYGQVFHAESLEDRQDFYSTDWVAGVQYNGFDFGKIMFKPFLGAVYSNANGVDAEFNGGMYGHLIVAPINEHFTITNWHETQFGKDDNFDGGKTSQNGAIAAWYHTKIEHLDFGLQYRYGHHKLGTYAQSGNYGLIFTGKYNF</sequence>
<evidence type="ECO:0000313" key="3">
    <source>
        <dbReference type="EMBL" id="MCK6262549.1"/>
    </source>
</evidence>
<reference evidence="3" key="1">
    <citation type="submission" date="2021-11" db="EMBL/GenBank/DDBJ databases">
        <title>Vibrio ZSDE26 sp. nov. and Vibrio ZSDZ34 sp. nov., isolated from coastal seawater in Qingdao.</title>
        <authorList>
            <person name="Zhang P."/>
        </authorList>
    </citation>
    <scope>NUCLEOTIDE SEQUENCE</scope>
    <source>
        <strain evidence="3">ZSDE26</strain>
    </source>
</reference>
<dbReference type="EMBL" id="JAJHVV010000002">
    <property type="protein sequence ID" value="MCK6262549.1"/>
    <property type="molecule type" value="Genomic_DNA"/>
</dbReference>
<feature type="chain" id="PRO_5040765000" description="Ion channel protein Tsx" evidence="2">
    <location>
        <begin position="22"/>
        <end position="238"/>
    </location>
</feature>
<dbReference type="GO" id="GO:0009279">
    <property type="term" value="C:cell outer membrane"/>
    <property type="evidence" value="ECO:0007669"/>
    <property type="project" value="InterPro"/>
</dbReference>
<comment type="caution">
    <text evidence="3">The sequence shown here is derived from an EMBL/GenBank/DDBJ whole genome shotgun (WGS) entry which is preliminary data.</text>
</comment>
<feature type="signal peptide" evidence="2">
    <location>
        <begin position="1"/>
        <end position="21"/>
    </location>
</feature>
<evidence type="ECO:0008006" key="5">
    <source>
        <dbReference type="Google" id="ProtNLM"/>
    </source>
</evidence>
<organism evidence="3 4">
    <name type="scientific">Vibrio amylolyticus</name>
    <dbReference type="NCBI Taxonomy" id="2847292"/>
    <lineage>
        <taxon>Bacteria</taxon>
        <taxon>Pseudomonadati</taxon>
        <taxon>Pseudomonadota</taxon>
        <taxon>Gammaproteobacteria</taxon>
        <taxon>Vibrionales</taxon>
        <taxon>Vibrionaceae</taxon>
        <taxon>Vibrio</taxon>
    </lineage>
</organism>
<evidence type="ECO:0000313" key="4">
    <source>
        <dbReference type="Proteomes" id="UP001139559"/>
    </source>
</evidence>